<dbReference type="Pfam" id="PF13557">
    <property type="entry name" value="Phenol_MetA_deg"/>
    <property type="match status" value="1"/>
</dbReference>
<organism evidence="1 2">
    <name type="scientific">Pseudoxanthomonas kaohsiungensis</name>
    <dbReference type="NCBI Taxonomy" id="283923"/>
    <lineage>
        <taxon>Bacteria</taxon>
        <taxon>Pseudomonadati</taxon>
        <taxon>Pseudomonadota</taxon>
        <taxon>Gammaproteobacteria</taxon>
        <taxon>Lysobacterales</taxon>
        <taxon>Lysobacteraceae</taxon>
        <taxon>Pseudoxanthomonas</taxon>
    </lineage>
</organism>
<dbReference type="Proteomes" id="UP001597033">
    <property type="component" value="Unassembled WGS sequence"/>
</dbReference>
<sequence>MESTRIGMRASIVIAPLFLLLLVSGPLAAQEIEPRSYSNVPVGVNFLVAGAVQTRGGLSFDSSVPIDDEDLKTTSLVLGYAHAFPLWGRSAKFDAGVPYMRLSGTADYLGAPVERKVTGFGRPVMRLSYNFHGAPALGLAEFKDWKQDLVVGASLQVSPPLGQYDADRIVNIASNRWSFKPELGLSKAAGPWITELKLAATFYTDNEEFYGGTTRSQDPLYALQGNLIRGLASGAWWSLDATYFAGGRSQVDGRYNRDLQRNWRVGASLSLPVDRKNSVKVAVSSGVYARTGNEFDAIGVSWQHRWGGGF</sequence>
<gene>
    <name evidence="1" type="ORF">ACFQ2N_10405</name>
</gene>
<name>A0ABW3LX46_9GAMM</name>
<evidence type="ECO:0000313" key="1">
    <source>
        <dbReference type="EMBL" id="MFD1042758.1"/>
    </source>
</evidence>
<dbReference type="EMBL" id="JBHTKN010000006">
    <property type="protein sequence ID" value="MFD1042758.1"/>
    <property type="molecule type" value="Genomic_DNA"/>
</dbReference>
<dbReference type="InterPro" id="IPR025737">
    <property type="entry name" value="FApF"/>
</dbReference>
<proteinExistence type="predicted"/>
<dbReference type="RefSeq" id="WP_379655874.1">
    <property type="nucleotide sequence ID" value="NZ_JBHTKN010000006.1"/>
</dbReference>
<accession>A0ABW3LX46</accession>
<comment type="caution">
    <text evidence="1">The sequence shown here is derived from an EMBL/GenBank/DDBJ whole genome shotgun (WGS) entry which is preliminary data.</text>
</comment>
<reference evidence="2" key="1">
    <citation type="journal article" date="2019" name="Int. J. Syst. Evol. Microbiol.">
        <title>The Global Catalogue of Microorganisms (GCM) 10K type strain sequencing project: providing services to taxonomists for standard genome sequencing and annotation.</title>
        <authorList>
            <consortium name="The Broad Institute Genomics Platform"/>
            <consortium name="The Broad Institute Genome Sequencing Center for Infectious Disease"/>
            <person name="Wu L."/>
            <person name="Ma J."/>
        </authorList>
    </citation>
    <scope>NUCLEOTIDE SEQUENCE [LARGE SCALE GENOMIC DNA]</scope>
    <source>
        <strain evidence="2">CCUG 55854</strain>
    </source>
</reference>
<evidence type="ECO:0000313" key="2">
    <source>
        <dbReference type="Proteomes" id="UP001597033"/>
    </source>
</evidence>
<protein>
    <submittedName>
        <fullName evidence="1">Transporter</fullName>
    </submittedName>
</protein>
<keyword evidence="2" id="KW-1185">Reference proteome</keyword>